<dbReference type="PANTHER" id="PTHR30603">
    <property type="entry name" value="RNA POLYMERASE SIGMA FACTOR RPO"/>
    <property type="match status" value="1"/>
</dbReference>
<evidence type="ECO:0000313" key="2">
    <source>
        <dbReference type="EMBL" id="TCM86187.1"/>
    </source>
</evidence>
<dbReference type="AlphaFoldDB" id="A0A4R1YYL4"/>
<dbReference type="EMBL" id="SLVM01000005">
    <property type="protein sequence ID" value="TCM86187.1"/>
    <property type="molecule type" value="Genomic_DNA"/>
</dbReference>
<dbReference type="Gene3D" id="1.20.120.1810">
    <property type="match status" value="1"/>
</dbReference>
<organism evidence="2 3">
    <name type="scientific">Rhodovulum steppense</name>
    <dbReference type="NCBI Taxonomy" id="540251"/>
    <lineage>
        <taxon>Bacteria</taxon>
        <taxon>Pseudomonadati</taxon>
        <taxon>Pseudomonadota</taxon>
        <taxon>Alphaproteobacteria</taxon>
        <taxon>Rhodobacterales</taxon>
        <taxon>Paracoccaceae</taxon>
        <taxon>Rhodovulum</taxon>
    </lineage>
</organism>
<reference evidence="2 3" key="1">
    <citation type="submission" date="2019-03" db="EMBL/GenBank/DDBJ databases">
        <title>Genomic Encyclopedia of Type Strains, Phase IV (KMG-IV): sequencing the most valuable type-strain genomes for metagenomic binning, comparative biology and taxonomic classification.</title>
        <authorList>
            <person name="Goeker M."/>
        </authorList>
    </citation>
    <scope>NUCLEOTIDE SEQUENCE [LARGE SCALE GENOMIC DNA]</scope>
    <source>
        <strain evidence="2 3">DSM 21153</strain>
    </source>
</reference>
<evidence type="ECO:0000313" key="3">
    <source>
        <dbReference type="Proteomes" id="UP000295277"/>
    </source>
</evidence>
<dbReference type="InterPro" id="IPR014284">
    <property type="entry name" value="RNA_pol_sigma-70_dom"/>
</dbReference>
<dbReference type="InterPro" id="IPR050239">
    <property type="entry name" value="Sigma-70_RNA_pol_init_factors"/>
</dbReference>
<comment type="caution">
    <text evidence="2">The sequence shown here is derived from an EMBL/GenBank/DDBJ whole genome shotgun (WGS) entry which is preliminary data.</text>
</comment>
<dbReference type="GO" id="GO:0003700">
    <property type="term" value="F:DNA-binding transcription factor activity"/>
    <property type="evidence" value="ECO:0007669"/>
    <property type="project" value="InterPro"/>
</dbReference>
<evidence type="ECO:0000259" key="1">
    <source>
        <dbReference type="Pfam" id="PF04542"/>
    </source>
</evidence>
<name>A0A4R1YYL4_9RHOB</name>
<dbReference type="InterPro" id="IPR045622">
    <property type="entry name" value="DUF6441"/>
</dbReference>
<accession>A0A4R1YYL4</accession>
<dbReference type="Pfam" id="PF04542">
    <property type="entry name" value="Sigma70_r2"/>
    <property type="match status" value="1"/>
</dbReference>
<feature type="domain" description="RNA polymerase sigma-70 region 2" evidence="1">
    <location>
        <begin position="79"/>
        <end position="146"/>
    </location>
</feature>
<keyword evidence="3" id="KW-1185">Reference proteome</keyword>
<dbReference type="InterPro" id="IPR007627">
    <property type="entry name" value="RNA_pol_sigma70_r2"/>
</dbReference>
<dbReference type="PANTHER" id="PTHR30603:SF47">
    <property type="entry name" value="RNA POLYMERASE SIGMA FACTOR SIGD, CHLOROPLASTIC"/>
    <property type="match status" value="1"/>
</dbReference>
<dbReference type="GO" id="GO:0006352">
    <property type="term" value="P:DNA-templated transcription initiation"/>
    <property type="evidence" value="ECO:0007669"/>
    <property type="project" value="InterPro"/>
</dbReference>
<proteinExistence type="predicted"/>
<sequence>MTQDGSAPRVVLADALGGDGRVMDGKRRRDALAALEALDLSLAFHKELVRRMEEFPACQAEANQLEAQILISEAATEHLIREHLPYVRRFASRNVDEGEDPEDVFQVAIIGLQRSTRRFDPERGYRFLIYATYWMRQAITRWRADEGAAIRIDGSKTGLELPGIVDQVWSKAPVIVGAHDTGPLIRSKDGFWLAIPLPAAGKSLRGAGSRPANGSAAVACACASSIAGRARACWSPRGGSTRRARRWCRARRPGAARSPRRSFC</sequence>
<protein>
    <submittedName>
        <fullName evidence="2">RNA polymerase sigma factor (Sigma-70 family)</fullName>
    </submittedName>
</protein>
<dbReference type="SUPFAM" id="SSF88946">
    <property type="entry name" value="Sigma2 domain of RNA polymerase sigma factors"/>
    <property type="match status" value="1"/>
</dbReference>
<gene>
    <name evidence="2" type="ORF">EV216_105152</name>
</gene>
<dbReference type="InterPro" id="IPR013325">
    <property type="entry name" value="RNA_pol_sigma_r2"/>
</dbReference>
<dbReference type="Pfam" id="PF20039">
    <property type="entry name" value="DUF6441"/>
    <property type="match status" value="1"/>
</dbReference>
<dbReference type="Proteomes" id="UP000295277">
    <property type="component" value="Unassembled WGS sequence"/>
</dbReference>
<dbReference type="NCBIfam" id="TIGR02937">
    <property type="entry name" value="sigma70-ECF"/>
    <property type="match status" value="1"/>
</dbReference>